<keyword evidence="1" id="KW-1133">Transmembrane helix</keyword>
<keyword evidence="1" id="KW-0812">Transmembrane</keyword>
<gene>
    <name evidence="3" type="ORF">PCOR1329_LOCUS78477</name>
</gene>
<dbReference type="InterPro" id="IPR036058">
    <property type="entry name" value="Kazal_dom_sf"/>
</dbReference>
<feature type="domain" description="Kazal-like" evidence="2">
    <location>
        <begin position="1"/>
        <end position="43"/>
    </location>
</feature>
<dbReference type="PROSITE" id="PS51465">
    <property type="entry name" value="KAZAL_2"/>
    <property type="match status" value="1"/>
</dbReference>
<proteinExistence type="predicted"/>
<dbReference type="EMBL" id="CAUYUJ010020948">
    <property type="protein sequence ID" value="CAK0901561.1"/>
    <property type="molecule type" value="Genomic_DNA"/>
</dbReference>
<evidence type="ECO:0000256" key="1">
    <source>
        <dbReference type="SAM" id="Phobius"/>
    </source>
</evidence>
<organism evidence="3 4">
    <name type="scientific">Prorocentrum cordatum</name>
    <dbReference type="NCBI Taxonomy" id="2364126"/>
    <lineage>
        <taxon>Eukaryota</taxon>
        <taxon>Sar</taxon>
        <taxon>Alveolata</taxon>
        <taxon>Dinophyceae</taxon>
        <taxon>Prorocentrales</taxon>
        <taxon>Prorocentraceae</taxon>
        <taxon>Prorocentrum</taxon>
    </lineage>
</organism>
<dbReference type="CDD" id="cd00104">
    <property type="entry name" value="KAZAL_FS"/>
    <property type="match status" value="1"/>
</dbReference>
<name>A0ABN9XNT5_9DINO</name>
<evidence type="ECO:0000259" key="2">
    <source>
        <dbReference type="PROSITE" id="PS51465"/>
    </source>
</evidence>
<dbReference type="Pfam" id="PF07648">
    <property type="entry name" value="Kazal_2"/>
    <property type="match status" value="1"/>
</dbReference>
<dbReference type="Proteomes" id="UP001189429">
    <property type="component" value="Unassembled WGS sequence"/>
</dbReference>
<sequence length="115" mass="12303">MATSTGGNDYWDPVCGYDGVTYSNSCEADCHANGYLFWGECHTLSCDACADSNRDCEGYAACDDGYFAEPGDYCVPGCSQFSQYMCFGCFITSTSTAPACSSAFMIVLLVSALLR</sequence>
<keyword evidence="4" id="KW-1185">Reference proteome</keyword>
<reference evidence="3" key="1">
    <citation type="submission" date="2023-10" db="EMBL/GenBank/DDBJ databases">
        <authorList>
            <person name="Chen Y."/>
            <person name="Shah S."/>
            <person name="Dougan E. K."/>
            <person name="Thang M."/>
            <person name="Chan C."/>
        </authorList>
    </citation>
    <scope>NUCLEOTIDE SEQUENCE [LARGE SCALE GENOMIC DNA]</scope>
</reference>
<dbReference type="Gene3D" id="3.30.60.30">
    <property type="match status" value="1"/>
</dbReference>
<evidence type="ECO:0000313" key="3">
    <source>
        <dbReference type="EMBL" id="CAK0901561.1"/>
    </source>
</evidence>
<dbReference type="InterPro" id="IPR002350">
    <property type="entry name" value="Kazal_dom"/>
</dbReference>
<feature type="transmembrane region" description="Helical" evidence="1">
    <location>
        <begin position="96"/>
        <end position="114"/>
    </location>
</feature>
<keyword evidence="1" id="KW-0472">Membrane</keyword>
<dbReference type="SUPFAM" id="SSF100895">
    <property type="entry name" value="Kazal-type serine protease inhibitors"/>
    <property type="match status" value="1"/>
</dbReference>
<accession>A0ABN9XNT5</accession>
<comment type="caution">
    <text evidence="3">The sequence shown here is derived from an EMBL/GenBank/DDBJ whole genome shotgun (WGS) entry which is preliminary data.</text>
</comment>
<protein>
    <recommendedName>
        <fullName evidence="2">Kazal-like domain-containing protein</fullName>
    </recommendedName>
</protein>
<evidence type="ECO:0000313" key="4">
    <source>
        <dbReference type="Proteomes" id="UP001189429"/>
    </source>
</evidence>